<keyword evidence="2" id="KW-1185">Reference proteome</keyword>
<dbReference type="EMBL" id="JQBL01000002">
    <property type="protein sequence ID" value="KRN51249.1"/>
    <property type="molecule type" value="Genomic_DNA"/>
</dbReference>
<accession>A0A0R2HDY6</accession>
<gene>
    <name evidence="1" type="ORF">IV49_GL000713</name>
</gene>
<reference evidence="1 2" key="1">
    <citation type="journal article" date="2015" name="Genome Announc.">
        <title>Expanding the biotechnology potential of lactobacilli through comparative genomics of 213 strains and associated genera.</title>
        <authorList>
            <person name="Sun Z."/>
            <person name="Harris H.M."/>
            <person name="McCann A."/>
            <person name="Guo C."/>
            <person name="Argimon S."/>
            <person name="Zhang W."/>
            <person name="Yang X."/>
            <person name="Jeffery I.B."/>
            <person name="Cooney J.C."/>
            <person name="Kagawa T.F."/>
            <person name="Liu W."/>
            <person name="Song Y."/>
            <person name="Salvetti E."/>
            <person name="Wrobel A."/>
            <person name="Rasinkangas P."/>
            <person name="Parkhill J."/>
            <person name="Rea M.C."/>
            <person name="O'Sullivan O."/>
            <person name="Ritari J."/>
            <person name="Douillard F.P."/>
            <person name="Paul Ross R."/>
            <person name="Yang R."/>
            <person name="Briner A.E."/>
            <person name="Felis G.E."/>
            <person name="de Vos W.M."/>
            <person name="Barrangou R."/>
            <person name="Klaenhammer T.R."/>
            <person name="Caufield P.W."/>
            <person name="Cui Y."/>
            <person name="Zhang H."/>
            <person name="O'Toole P.W."/>
        </authorList>
    </citation>
    <scope>NUCLEOTIDE SEQUENCE [LARGE SCALE GENOMIC DNA]</scope>
    <source>
        <strain evidence="1 2">DSM 20405</strain>
    </source>
</reference>
<dbReference type="PATRIC" id="fig|1410657.5.peg.742"/>
<comment type="caution">
    <text evidence="1">The sequence shown here is derived from an EMBL/GenBank/DDBJ whole genome shotgun (WGS) entry which is preliminary data.</text>
</comment>
<dbReference type="Proteomes" id="UP000051841">
    <property type="component" value="Unassembled WGS sequence"/>
</dbReference>
<evidence type="ECO:0000313" key="2">
    <source>
        <dbReference type="Proteomes" id="UP000051841"/>
    </source>
</evidence>
<protein>
    <submittedName>
        <fullName evidence="1">Uncharacterized protein</fullName>
    </submittedName>
</protein>
<evidence type="ECO:0000313" key="1">
    <source>
        <dbReference type="EMBL" id="KRN51249.1"/>
    </source>
</evidence>
<proteinExistence type="predicted"/>
<name>A0A0R2HDY6_9FIRM</name>
<dbReference type="RefSeq" id="WP_202961734.1">
    <property type="nucleotide sequence ID" value="NZ_JNKN01000005.1"/>
</dbReference>
<dbReference type="AlphaFoldDB" id="A0A0R2HDY6"/>
<organism evidence="1 2">
    <name type="scientific">Kandleria vitulina DSM 20405</name>
    <dbReference type="NCBI Taxonomy" id="1410657"/>
    <lineage>
        <taxon>Bacteria</taxon>
        <taxon>Bacillati</taxon>
        <taxon>Bacillota</taxon>
        <taxon>Erysipelotrichia</taxon>
        <taxon>Erysipelotrichales</taxon>
        <taxon>Coprobacillaceae</taxon>
        <taxon>Kandleria</taxon>
    </lineage>
</organism>
<sequence length="76" mass="8634">MAINAGVTSTAGRKGDISHPNELAEELMSDAKALTLAVKTIRETLKCVEARDSNREKKYSRVFIDEYINKVEEYWK</sequence>